<sequence>MHLRSLKTLLNHRLRITDILGGVMENPVRNTIRLFVDRHSIVFFGLAALVLYVSDLSDFRPHVAPVWGFVIWPFGLALYLGLYSLMLILAAAVQRRLATITIPTLVLGALALSPAVALCEWLAETMSSSRYEATFLPHFLMYFVVAQAFETIFLNFVFPLSALRTAPADASLPSSSIMVAGEEVETTRVLYIEAKEHLVNIRLDGRTITHRARLGDLVAQTRAEDGFQPHRSWWVSRSAAPRLTRDGQRYVLELSDNSKVPVARNRINDVRDWLDGQGQKRA</sequence>
<feature type="transmembrane region" description="Helical" evidence="1">
    <location>
        <begin position="105"/>
        <end position="123"/>
    </location>
</feature>
<evidence type="ECO:0000256" key="1">
    <source>
        <dbReference type="SAM" id="Phobius"/>
    </source>
</evidence>
<evidence type="ECO:0000313" key="3">
    <source>
        <dbReference type="EMBL" id="SPF80455.1"/>
    </source>
</evidence>
<dbReference type="Proteomes" id="UP000244904">
    <property type="component" value="Unassembled WGS sequence"/>
</dbReference>
<dbReference type="InterPro" id="IPR007492">
    <property type="entry name" value="LytTR_DNA-bd_dom"/>
</dbReference>
<proteinExistence type="predicted"/>
<dbReference type="AlphaFoldDB" id="A0A2R8AWN7"/>
<organism evidence="3 4">
    <name type="scientific">Pseudoprimorskyibacter insulae</name>
    <dbReference type="NCBI Taxonomy" id="1695997"/>
    <lineage>
        <taxon>Bacteria</taxon>
        <taxon>Pseudomonadati</taxon>
        <taxon>Pseudomonadota</taxon>
        <taxon>Alphaproteobacteria</taxon>
        <taxon>Rhodobacterales</taxon>
        <taxon>Paracoccaceae</taxon>
        <taxon>Pseudoprimorskyibacter</taxon>
    </lineage>
</organism>
<evidence type="ECO:0000313" key="4">
    <source>
        <dbReference type="Proteomes" id="UP000244904"/>
    </source>
</evidence>
<dbReference type="GO" id="GO:0003677">
    <property type="term" value="F:DNA binding"/>
    <property type="evidence" value="ECO:0007669"/>
    <property type="project" value="InterPro"/>
</dbReference>
<keyword evidence="1" id="KW-0812">Transmembrane</keyword>
<keyword evidence="1" id="KW-0472">Membrane</keyword>
<dbReference type="Pfam" id="PF04397">
    <property type="entry name" value="LytTR"/>
    <property type="match status" value="1"/>
</dbReference>
<keyword evidence="1" id="KW-1133">Transmembrane helix</keyword>
<feature type="transmembrane region" description="Helical" evidence="1">
    <location>
        <begin position="34"/>
        <end position="54"/>
    </location>
</feature>
<gene>
    <name evidence="3" type="ORF">PRI8871_02263</name>
</gene>
<feature type="transmembrane region" description="Helical" evidence="1">
    <location>
        <begin position="66"/>
        <end position="93"/>
    </location>
</feature>
<feature type="transmembrane region" description="Helical" evidence="1">
    <location>
        <begin position="135"/>
        <end position="158"/>
    </location>
</feature>
<dbReference type="SMART" id="SM00850">
    <property type="entry name" value="LytTR"/>
    <property type="match status" value="1"/>
</dbReference>
<name>A0A2R8AWN7_9RHOB</name>
<dbReference type="EMBL" id="OMOJ01000004">
    <property type="protein sequence ID" value="SPF80455.1"/>
    <property type="molecule type" value="Genomic_DNA"/>
</dbReference>
<keyword evidence="4" id="KW-1185">Reference proteome</keyword>
<dbReference type="PROSITE" id="PS50930">
    <property type="entry name" value="HTH_LYTTR"/>
    <property type="match status" value="1"/>
</dbReference>
<feature type="domain" description="HTH LytTR-type" evidence="2">
    <location>
        <begin position="184"/>
        <end position="276"/>
    </location>
</feature>
<protein>
    <recommendedName>
        <fullName evidence="2">HTH LytTR-type domain-containing protein</fullName>
    </recommendedName>
</protein>
<evidence type="ECO:0000259" key="2">
    <source>
        <dbReference type="PROSITE" id="PS50930"/>
    </source>
</evidence>
<reference evidence="4" key="1">
    <citation type="submission" date="2018-03" db="EMBL/GenBank/DDBJ databases">
        <authorList>
            <person name="Rodrigo-Torres L."/>
            <person name="Arahal R. D."/>
            <person name="Lucena T."/>
        </authorList>
    </citation>
    <scope>NUCLEOTIDE SEQUENCE [LARGE SCALE GENOMIC DNA]</scope>
    <source>
        <strain evidence="4">CECT 8871</strain>
    </source>
</reference>
<accession>A0A2R8AWN7</accession>
<dbReference type="Gene3D" id="2.40.50.1020">
    <property type="entry name" value="LytTr DNA-binding domain"/>
    <property type="match status" value="1"/>
</dbReference>